<gene>
    <name evidence="2" type="ORF">HYC85_023166</name>
</gene>
<accession>A0A7J7GEF1</accession>
<comment type="caution">
    <text evidence="2">The sequence shown here is derived from an EMBL/GenBank/DDBJ whole genome shotgun (WGS) entry which is preliminary data.</text>
</comment>
<keyword evidence="3" id="KW-1185">Reference proteome</keyword>
<organism evidence="2 3">
    <name type="scientific">Camellia sinensis</name>
    <name type="common">Tea plant</name>
    <name type="synonym">Thea sinensis</name>
    <dbReference type="NCBI Taxonomy" id="4442"/>
    <lineage>
        <taxon>Eukaryota</taxon>
        <taxon>Viridiplantae</taxon>
        <taxon>Streptophyta</taxon>
        <taxon>Embryophyta</taxon>
        <taxon>Tracheophyta</taxon>
        <taxon>Spermatophyta</taxon>
        <taxon>Magnoliopsida</taxon>
        <taxon>eudicotyledons</taxon>
        <taxon>Gunneridae</taxon>
        <taxon>Pentapetalae</taxon>
        <taxon>asterids</taxon>
        <taxon>Ericales</taxon>
        <taxon>Theaceae</taxon>
        <taxon>Camellia</taxon>
    </lineage>
</organism>
<sequence length="112" mass="13356">MGIIKDWHKSRSQSVRLGQRQTQQQQEQASDEESHPWLKFWRKIKREKRKNKKQSNSNSPVSLQQPTYDPDTYLQNFDDEGSRWTEPDFLYRSFSARFADPSRAFCRNAMVG</sequence>
<evidence type="ECO:0000313" key="3">
    <source>
        <dbReference type="Proteomes" id="UP000593564"/>
    </source>
</evidence>
<reference evidence="2 3" key="2">
    <citation type="submission" date="2020-07" db="EMBL/GenBank/DDBJ databases">
        <title>Genome assembly of wild tea tree DASZ reveals pedigree and selection history of tea varieties.</title>
        <authorList>
            <person name="Zhang W."/>
        </authorList>
    </citation>
    <scope>NUCLEOTIDE SEQUENCE [LARGE SCALE GENOMIC DNA]</scope>
    <source>
        <strain evidence="3">cv. G240</strain>
        <tissue evidence="2">Leaf</tissue>
    </source>
</reference>
<evidence type="ECO:0000313" key="2">
    <source>
        <dbReference type="EMBL" id="KAF5938907.1"/>
    </source>
</evidence>
<reference evidence="3" key="1">
    <citation type="journal article" date="2020" name="Nat. Commun.">
        <title>Genome assembly of wild tea tree DASZ reveals pedigree and selection history of tea varieties.</title>
        <authorList>
            <person name="Zhang W."/>
            <person name="Zhang Y."/>
            <person name="Qiu H."/>
            <person name="Guo Y."/>
            <person name="Wan H."/>
            <person name="Zhang X."/>
            <person name="Scossa F."/>
            <person name="Alseekh S."/>
            <person name="Zhang Q."/>
            <person name="Wang P."/>
            <person name="Xu L."/>
            <person name="Schmidt M.H."/>
            <person name="Jia X."/>
            <person name="Li D."/>
            <person name="Zhu A."/>
            <person name="Guo F."/>
            <person name="Chen W."/>
            <person name="Ni D."/>
            <person name="Usadel B."/>
            <person name="Fernie A.R."/>
            <person name="Wen W."/>
        </authorList>
    </citation>
    <scope>NUCLEOTIDE SEQUENCE [LARGE SCALE GENOMIC DNA]</scope>
    <source>
        <strain evidence="3">cv. G240</strain>
    </source>
</reference>
<evidence type="ECO:0000256" key="1">
    <source>
        <dbReference type="SAM" id="MobiDB-lite"/>
    </source>
</evidence>
<feature type="region of interest" description="Disordered" evidence="1">
    <location>
        <begin position="1"/>
        <end position="77"/>
    </location>
</feature>
<dbReference type="Proteomes" id="UP000593564">
    <property type="component" value="Unassembled WGS sequence"/>
</dbReference>
<dbReference type="AlphaFoldDB" id="A0A7J7GEF1"/>
<proteinExistence type="predicted"/>
<dbReference type="PANTHER" id="PTHR33168">
    <property type="entry name" value="STRESS INDUCED PROTEIN-RELATED"/>
    <property type="match status" value="1"/>
</dbReference>
<feature type="compositionally biased region" description="Low complexity" evidence="1">
    <location>
        <begin position="19"/>
        <end position="28"/>
    </location>
</feature>
<protein>
    <submittedName>
        <fullName evidence="2">Uncharacterized protein</fullName>
    </submittedName>
</protein>
<dbReference type="EMBL" id="JACBKZ010000011">
    <property type="protein sequence ID" value="KAF5938907.1"/>
    <property type="molecule type" value="Genomic_DNA"/>
</dbReference>
<name>A0A7J7GEF1_CAMSI</name>
<feature type="compositionally biased region" description="Basic residues" evidence="1">
    <location>
        <begin position="40"/>
        <end position="53"/>
    </location>
</feature>